<comment type="similarity">
    <text evidence="9">Belongs to the TatB family.</text>
</comment>
<dbReference type="PANTHER" id="PTHR33162">
    <property type="entry name" value="SEC-INDEPENDENT PROTEIN TRANSLOCASE PROTEIN TATA, CHLOROPLASTIC"/>
    <property type="match status" value="1"/>
</dbReference>
<keyword evidence="8 9" id="KW-0472">Membrane</keyword>
<dbReference type="PRINTS" id="PR01506">
    <property type="entry name" value="TATBPROTEIN"/>
</dbReference>
<dbReference type="Proteomes" id="UP000553706">
    <property type="component" value="Unassembled WGS sequence"/>
</dbReference>
<evidence type="ECO:0000256" key="5">
    <source>
        <dbReference type="ARBA" id="ARBA00022927"/>
    </source>
</evidence>
<evidence type="ECO:0000256" key="7">
    <source>
        <dbReference type="ARBA" id="ARBA00023010"/>
    </source>
</evidence>
<dbReference type="Pfam" id="PF02416">
    <property type="entry name" value="TatA_B_E"/>
    <property type="match status" value="1"/>
</dbReference>
<keyword evidence="6 9" id="KW-1133">Transmembrane helix</keyword>
<evidence type="ECO:0000313" key="12">
    <source>
        <dbReference type="Proteomes" id="UP000553706"/>
    </source>
</evidence>
<dbReference type="PANTHER" id="PTHR33162:SF1">
    <property type="entry name" value="SEC-INDEPENDENT PROTEIN TRANSLOCASE PROTEIN TATA, CHLOROPLASTIC"/>
    <property type="match status" value="1"/>
</dbReference>
<dbReference type="GO" id="GO:0043953">
    <property type="term" value="P:protein transport by the Tat complex"/>
    <property type="evidence" value="ECO:0007669"/>
    <property type="project" value="UniProtKB-UniRule"/>
</dbReference>
<evidence type="ECO:0000256" key="3">
    <source>
        <dbReference type="ARBA" id="ARBA00022475"/>
    </source>
</evidence>
<keyword evidence="12" id="KW-1185">Reference proteome</keyword>
<evidence type="ECO:0000256" key="9">
    <source>
        <dbReference type="HAMAP-Rule" id="MF_00237"/>
    </source>
</evidence>
<name>A0A840VJW7_9PROT</name>
<dbReference type="InterPro" id="IPR003369">
    <property type="entry name" value="TatA/B/E"/>
</dbReference>
<evidence type="ECO:0000256" key="10">
    <source>
        <dbReference type="SAM" id="MobiDB-lite"/>
    </source>
</evidence>
<evidence type="ECO:0000256" key="2">
    <source>
        <dbReference type="ARBA" id="ARBA00022448"/>
    </source>
</evidence>
<evidence type="ECO:0000313" key="11">
    <source>
        <dbReference type="EMBL" id="MBB5371810.1"/>
    </source>
</evidence>
<feature type="compositionally biased region" description="Low complexity" evidence="10">
    <location>
        <begin position="98"/>
        <end position="108"/>
    </location>
</feature>
<dbReference type="EMBL" id="JACHFJ010000001">
    <property type="protein sequence ID" value="MBB5371810.1"/>
    <property type="molecule type" value="Genomic_DNA"/>
</dbReference>
<protein>
    <recommendedName>
        <fullName evidence="9">Sec-independent protein translocase protein TatB</fullName>
    </recommendedName>
</protein>
<evidence type="ECO:0000256" key="6">
    <source>
        <dbReference type="ARBA" id="ARBA00022989"/>
    </source>
</evidence>
<keyword evidence="7 9" id="KW-0811">Translocation</keyword>
<evidence type="ECO:0000256" key="4">
    <source>
        <dbReference type="ARBA" id="ARBA00022692"/>
    </source>
</evidence>
<comment type="subunit">
    <text evidence="9">The Tat system comprises two distinct complexes: a TatABC complex, containing multiple copies of TatA, TatB and TatC subunits, and a separate TatA complex, containing only TatA subunits. Substrates initially bind to the TatABC complex, which probably triggers association of the separate TatA complex to form the active translocon.</text>
</comment>
<feature type="region of interest" description="Disordered" evidence="10">
    <location>
        <begin position="98"/>
        <end position="149"/>
    </location>
</feature>
<reference evidence="11 12" key="1">
    <citation type="submission" date="2020-08" db="EMBL/GenBank/DDBJ databases">
        <title>Genomic Encyclopedia of Type Strains, Phase IV (KMG-IV): sequencing the most valuable type-strain genomes for metagenomic binning, comparative biology and taxonomic classification.</title>
        <authorList>
            <person name="Goeker M."/>
        </authorList>
    </citation>
    <scope>NUCLEOTIDE SEQUENCE [LARGE SCALE GENOMIC DNA]</scope>
    <source>
        <strain evidence="11 12">DSM 27026</strain>
    </source>
</reference>
<keyword evidence="5 9" id="KW-0653">Protein transport</keyword>
<comment type="subcellular location">
    <subcellularLocation>
        <location evidence="9">Cell membrane</location>
        <topology evidence="9">Single-pass membrane protein</topology>
    </subcellularLocation>
    <subcellularLocation>
        <location evidence="1">Membrane</location>
        <topology evidence="1">Single-pass membrane protein</topology>
    </subcellularLocation>
</comment>
<dbReference type="HAMAP" id="MF_00237">
    <property type="entry name" value="TatB"/>
    <property type="match status" value="1"/>
</dbReference>
<organism evidence="11 12">
    <name type="scientific">Acidocella aromatica</name>
    <dbReference type="NCBI Taxonomy" id="1303579"/>
    <lineage>
        <taxon>Bacteria</taxon>
        <taxon>Pseudomonadati</taxon>
        <taxon>Pseudomonadota</taxon>
        <taxon>Alphaproteobacteria</taxon>
        <taxon>Acetobacterales</taxon>
        <taxon>Acidocellaceae</taxon>
        <taxon>Acidocella</taxon>
    </lineage>
</organism>
<keyword evidence="2 9" id="KW-0813">Transport</keyword>
<dbReference type="Gene3D" id="1.20.5.3310">
    <property type="match status" value="1"/>
</dbReference>
<dbReference type="InterPro" id="IPR018448">
    <property type="entry name" value="TatB"/>
</dbReference>
<keyword evidence="3 9" id="KW-1003">Cell membrane</keyword>
<dbReference type="GO" id="GO:0033281">
    <property type="term" value="C:TAT protein transport complex"/>
    <property type="evidence" value="ECO:0007669"/>
    <property type="project" value="UniProtKB-UniRule"/>
</dbReference>
<dbReference type="GO" id="GO:0008320">
    <property type="term" value="F:protein transmembrane transporter activity"/>
    <property type="evidence" value="ECO:0007669"/>
    <property type="project" value="UniProtKB-UniRule"/>
</dbReference>
<proteinExistence type="inferred from homology"/>
<comment type="function">
    <text evidence="9">Part of the twin-arginine translocation (Tat) system that transports large folded proteins containing a characteristic twin-arginine motif in their signal peptide across membranes. Together with TatC, TatB is part of a receptor directly interacting with Tat signal peptides. TatB may form an oligomeric binding site that transiently accommodates folded Tat precursor proteins before their translocation.</text>
</comment>
<dbReference type="AlphaFoldDB" id="A0A840VJW7"/>
<dbReference type="NCBIfam" id="TIGR01410">
    <property type="entry name" value="tatB"/>
    <property type="match status" value="1"/>
</dbReference>
<dbReference type="RefSeq" id="WP_183264837.1">
    <property type="nucleotide sequence ID" value="NZ_JACHFJ010000001.1"/>
</dbReference>
<sequence length="149" mass="16107">MFGLSWGEIALILAVALIAIGPKDLPVAIRTVTGFIKKARGMAAEFQGHVDEMMREANLSDVKTEIDKLRRFDFKTAAEQAVDPDGALRQTVSEVRQATQAATTATPAYTPPPVVVEEPPEAPDFIPPDAARKPPVPGFIPPGTKRWGF</sequence>
<keyword evidence="4 9" id="KW-0812">Transmembrane</keyword>
<accession>A0A840VJW7</accession>
<comment type="caution">
    <text evidence="11">The sequence shown here is derived from an EMBL/GenBank/DDBJ whole genome shotgun (WGS) entry which is preliminary data.</text>
</comment>
<gene>
    <name evidence="9" type="primary">tatB</name>
    <name evidence="11" type="ORF">HNP71_000034</name>
</gene>
<evidence type="ECO:0000256" key="1">
    <source>
        <dbReference type="ARBA" id="ARBA00004167"/>
    </source>
</evidence>
<evidence type="ECO:0000256" key="8">
    <source>
        <dbReference type="ARBA" id="ARBA00023136"/>
    </source>
</evidence>